<protein>
    <submittedName>
        <fullName evidence="3">GNAT family N-acetyltransferase</fullName>
    </submittedName>
</protein>
<accession>A0ABT2C4J9</accession>
<dbReference type="Gene3D" id="3.40.630.30">
    <property type="match status" value="1"/>
</dbReference>
<keyword evidence="4" id="KW-1185">Reference proteome</keyword>
<name>A0ABT2C4J9_9BURK</name>
<evidence type="ECO:0000259" key="2">
    <source>
        <dbReference type="Pfam" id="PF13480"/>
    </source>
</evidence>
<proteinExistence type="predicted"/>
<dbReference type="SUPFAM" id="SSF55729">
    <property type="entry name" value="Acyl-CoA N-acyltransferases (Nat)"/>
    <property type="match status" value="1"/>
</dbReference>
<dbReference type="InterPro" id="IPR016181">
    <property type="entry name" value="Acyl_CoA_acyltransferase"/>
</dbReference>
<dbReference type="InterPro" id="IPR038740">
    <property type="entry name" value="BioF2-like_GNAT_dom"/>
</dbReference>
<feature type="region of interest" description="Disordered" evidence="1">
    <location>
        <begin position="1"/>
        <end position="33"/>
    </location>
</feature>
<evidence type="ECO:0000313" key="3">
    <source>
        <dbReference type="EMBL" id="MCS0632256.1"/>
    </source>
</evidence>
<comment type="caution">
    <text evidence="3">The sequence shown here is derived from an EMBL/GenBank/DDBJ whole genome shotgun (WGS) entry which is preliminary data.</text>
</comment>
<organism evidence="3 4">
    <name type="scientific">Telluria mixta</name>
    <dbReference type="NCBI Taxonomy" id="34071"/>
    <lineage>
        <taxon>Bacteria</taxon>
        <taxon>Pseudomonadati</taxon>
        <taxon>Pseudomonadota</taxon>
        <taxon>Betaproteobacteria</taxon>
        <taxon>Burkholderiales</taxon>
        <taxon>Oxalobacteraceae</taxon>
        <taxon>Telluria group</taxon>
        <taxon>Telluria</taxon>
    </lineage>
</organism>
<dbReference type="Pfam" id="PF13480">
    <property type="entry name" value="Acetyltransf_6"/>
    <property type="match status" value="1"/>
</dbReference>
<gene>
    <name evidence="3" type="ORF">NX786_23280</name>
</gene>
<dbReference type="EMBL" id="JANUHC010000009">
    <property type="protein sequence ID" value="MCS0632256.1"/>
    <property type="molecule type" value="Genomic_DNA"/>
</dbReference>
<dbReference type="RefSeq" id="WP_259451294.1">
    <property type="nucleotide sequence ID" value="NZ_CP119520.1"/>
</dbReference>
<evidence type="ECO:0000256" key="1">
    <source>
        <dbReference type="SAM" id="MobiDB-lite"/>
    </source>
</evidence>
<dbReference type="Proteomes" id="UP001165263">
    <property type="component" value="Unassembled WGS sequence"/>
</dbReference>
<feature type="compositionally biased region" description="Polar residues" evidence="1">
    <location>
        <begin position="12"/>
        <end position="31"/>
    </location>
</feature>
<feature type="domain" description="BioF2-like acetyltransferase" evidence="2">
    <location>
        <begin position="180"/>
        <end position="300"/>
    </location>
</feature>
<evidence type="ECO:0000313" key="4">
    <source>
        <dbReference type="Proteomes" id="UP001165263"/>
    </source>
</evidence>
<reference evidence="3" key="1">
    <citation type="submission" date="2022-08" db="EMBL/GenBank/DDBJ databases">
        <title>Reclassification of Massilia species as members of the genera Telluria, Duganella, Pseudoduganella, Mokoshia gen. nov. and Zemynaea gen. nov. using orthogonal and non-orthogonal genome-based approaches.</title>
        <authorList>
            <person name="Bowman J.P."/>
        </authorList>
    </citation>
    <scope>NUCLEOTIDE SEQUENCE</scope>
    <source>
        <strain evidence="3">LMG 11547</strain>
    </source>
</reference>
<sequence length="348" mass="39156">MTTIPPKAPPSAATQPHANDHAQATSDNASPKETYRQFCAQERSLPLFSRDWWLDAAAGRDGWDVALVKKGSEMLAAMPYVVRSRYGMKIVTQPALTPILGPWLRPTGGRQAARLSNDKDVMQALIDQLPRFAHFAQTWHPSVTNWQPFFWNGFRQTTYYTFVLPELTDIDKLWAGFEGKTRRAITKAQKQHQLQVRSDVPLDLLLDLNRKTFARQGLPPPYPDDFVRRLDAACRERGCSRVFCAIDPDGAAHAACYIVWDEHSAYGLISGTDPAYRGSEANSLCVWESLLHAARVTRQYNFSGSMIEPFEGYLRGFGGNHVPYFHVSKTPSRLLTMRQGLLSLTGKN</sequence>